<evidence type="ECO:0000313" key="1">
    <source>
        <dbReference type="EMBL" id="KAK3588082.1"/>
    </source>
</evidence>
<reference evidence="1" key="1">
    <citation type="journal article" date="2021" name="Genome Biol. Evol.">
        <title>A High-Quality Reference Genome for a Parasitic Bivalve with Doubly Uniparental Inheritance (Bivalvia: Unionida).</title>
        <authorList>
            <person name="Smith C.H."/>
        </authorList>
    </citation>
    <scope>NUCLEOTIDE SEQUENCE</scope>
    <source>
        <strain evidence="1">CHS0354</strain>
    </source>
</reference>
<keyword evidence="2" id="KW-1185">Reference proteome</keyword>
<dbReference type="AlphaFoldDB" id="A0AAE0S9W2"/>
<proteinExistence type="predicted"/>
<dbReference type="Proteomes" id="UP001195483">
    <property type="component" value="Unassembled WGS sequence"/>
</dbReference>
<dbReference type="EMBL" id="JAEAOA010000745">
    <property type="protein sequence ID" value="KAK3588082.1"/>
    <property type="molecule type" value="Genomic_DNA"/>
</dbReference>
<evidence type="ECO:0000313" key="2">
    <source>
        <dbReference type="Proteomes" id="UP001195483"/>
    </source>
</evidence>
<reference evidence="1" key="3">
    <citation type="submission" date="2023-05" db="EMBL/GenBank/DDBJ databases">
        <authorList>
            <person name="Smith C.H."/>
        </authorList>
    </citation>
    <scope>NUCLEOTIDE SEQUENCE</scope>
    <source>
        <strain evidence="1">CHS0354</strain>
        <tissue evidence="1">Mantle</tissue>
    </source>
</reference>
<name>A0AAE0S9W2_9BIVA</name>
<protein>
    <submittedName>
        <fullName evidence="1">Uncharacterized protein</fullName>
    </submittedName>
</protein>
<reference evidence="1" key="2">
    <citation type="journal article" date="2021" name="Genome Biol. Evol.">
        <title>Developing a high-quality reference genome for a parasitic bivalve with doubly uniparental inheritance (Bivalvia: Unionida).</title>
        <authorList>
            <person name="Smith C.H."/>
        </authorList>
    </citation>
    <scope>NUCLEOTIDE SEQUENCE</scope>
    <source>
        <strain evidence="1">CHS0354</strain>
        <tissue evidence="1">Mantle</tissue>
    </source>
</reference>
<sequence length="235" mass="25922">MDKPLSAVEKEIFLPPSYPHPHTSQARMTHQVTQINSRQVRWGGALGFQGGASIPRSAKSLAFESEATSIRDKMKQSSPRNYFITDISTSKPASRSQPQKLCPYNGMVPASLFVAVDQLETLVRSLSEGNNSHDNINEAKSIYQQLYPCEVMKLSVCFTLINEIATTVHEKMLNLAIELSTAGYCVDIKASSVRTEPGWSARDVLEIIVNNVALYIPASSAPHRRSLLSINSTLQ</sequence>
<organism evidence="1 2">
    <name type="scientific">Potamilus streckersoni</name>
    <dbReference type="NCBI Taxonomy" id="2493646"/>
    <lineage>
        <taxon>Eukaryota</taxon>
        <taxon>Metazoa</taxon>
        <taxon>Spiralia</taxon>
        <taxon>Lophotrochozoa</taxon>
        <taxon>Mollusca</taxon>
        <taxon>Bivalvia</taxon>
        <taxon>Autobranchia</taxon>
        <taxon>Heteroconchia</taxon>
        <taxon>Palaeoheterodonta</taxon>
        <taxon>Unionida</taxon>
        <taxon>Unionoidea</taxon>
        <taxon>Unionidae</taxon>
        <taxon>Ambleminae</taxon>
        <taxon>Lampsilini</taxon>
        <taxon>Potamilus</taxon>
    </lineage>
</organism>
<comment type="caution">
    <text evidence="1">The sequence shown here is derived from an EMBL/GenBank/DDBJ whole genome shotgun (WGS) entry which is preliminary data.</text>
</comment>
<gene>
    <name evidence="1" type="ORF">CHS0354_012136</name>
</gene>
<accession>A0AAE0S9W2</accession>